<evidence type="ECO:0000256" key="9">
    <source>
        <dbReference type="RuleBase" id="RU004016"/>
    </source>
</evidence>
<evidence type="ECO:0000259" key="10">
    <source>
        <dbReference type="Pfam" id="PF00768"/>
    </source>
</evidence>
<name>A0A2H0ED99_9BACT</name>
<dbReference type="GO" id="GO:0009252">
    <property type="term" value="P:peptidoglycan biosynthetic process"/>
    <property type="evidence" value="ECO:0007669"/>
    <property type="project" value="UniProtKB-KW"/>
</dbReference>
<protein>
    <recommendedName>
        <fullName evidence="10">Peptidase S11 D-alanyl-D-alanine carboxypeptidase A N-terminal domain-containing protein</fullName>
    </recommendedName>
</protein>
<keyword evidence="4" id="KW-0133">Cell shape</keyword>
<dbReference type="GO" id="GO:0006508">
    <property type="term" value="P:proteolysis"/>
    <property type="evidence" value="ECO:0007669"/>
    <property type="project" value="InterPro"/>
</dbReference>
<evidence type="ECO:0000256" key="2">
    <source>
        <dbReference type="ARBA" id="ARBA00022729"/>
    </source>
</evidence>
<organism evidence="11 12">
    <name type="scientific">Candidatus Wolfebacteria bacterium CG18_big_fil_WC_8_21_14_2_50_39_7</name>
    <dbReference type="NCBI Taxonomy" id="1975071"/>
    <lineage>
        <taxon>Bacteria</taxon>
        <taxon>Candidatus Wolfeibacteriota</taxon>
    </lineage>
</organism>
<evidence type="ECO:0000256" key="3">
    <source>
        <dbReference type="ARBA" id="ARBA00022801"/>
    </source>
</evidence>
<feature type="binding site" evidence="8">
    <location>
        <position position="340"/>
    </location>
    <ligand>
        <name>substrate</name>
    </ligand>
</feature>
<evidence type="ECO:0000256" key="1">
    <source>
        <dbReference type="ARBA" id="ARBA00007164"/>
    </source>
</evidence>
<dbReference type="Proteomes" id="UP000229241">
    <property type="component" value="Unassembled WGS sequence"/>
</dbReference>
<dbReference type="Pfam" id="PF00768">
    <property type="entry name" value="Peptidase_S11"/>
    <property type="match status" value="1"/>
</dbReference>
<gene>
    <name evidence="11" type="ORF">COW77_01515</name>
</gene>
<comment type="caution">
    <text evidence="11">The sequence shown here is derived from an EMBL/GenBank/DDBJ whole genome shotgun (WGS) entry which is preliminary data.</text>
</comment>
<dbReference type="PANTHER" id="PTHR21581">
    <property type="entry name" value="D-ALANYL-D-ALANINE CARBOXYPEPTIDASE"/>
    <property type="match status" value="1"/>
</dbReference>
<feature type="active site" description="Proton acceptor" evidence="7">
    <location>
        <position position="184"/>
    </location>
</feature>
<dbReference type="GO" id="GO:0071555">
    <property type="term" value="P:cell wall organization"/>
    <property type="evidence" value="ECO:0007669"/>
    <property type="project" value="UniProtKB-KW"/>
</dbReference>
<dbReference type="SUPFAM" id="SSF56601">
    <property type="entry name" value="beta-lactamase/transpeptidase-like"/>
    <property type="match status" value="1"/>
</dbReference>
<evidence type="ECO:0000313" key="12">
    <source>
        <dbReference type="Proteomes" id="UP000229241"/>
    </source>
</evidence>
<dbReference type="GO" id="GO:0008360">
    <property type="term" value="P:regulation of cell shape"/>
    <property type="evidence" value="ECO:0007669"/>
    <property type="project" value="UniProtKB-KW"/>
</dbReference>
<comment type="similarity">
    <text evidence="1 9">Belongs to the peptidase S11 family.</text>
</comment>
<accession>A0A2H0ED99</accession>
<dbReference type="Gene3D" id="3.40.710.10">
    <property type="entry name" value="DD-peptidase/beta-lactamase superfamily"/>
    <property type="match status" value="1"/>
</dbReference>
<keyword evidence="6" id="KW-0961">Cell wall biogenesis/degradation</keyword>
<dbReference type="InterPro" id="IPR012338">
    <property type="entry name" value="Beta-lactam/transpept-like"/>
</dbReference>
<keyword evidence="3" id="KW-0378">Hydrolase</keyword>
<evidence type="ECO:0000256" key="6">
    <source>
        <dbReference type="ARBA" id="ARBA00023316"/>
    </source>
</evidence>
<keyword evidence="2" id="KW-0732">Signal</keyword>
<dbReference type="PRINTS" id="PR00725">
    <property type="entry name" value="DADACBPTASE1"/>
</dbReference>
<proteinExistence type="inferred from homology"/>
<evidence type="ECO:0000313" key="11">
    <source>
        <dbReference type="EMBL" id="PIP92158.1"/>
    </source>
</evidence>
<feature type="domain" description="Peptidase S11 D-alanyl-D-alanine carboxypeptidase A N-terminal" evidence="10">
    <location>
        <begin position="168"/>
        <end position="371"/>
    </location>
</feature>
<dbReference type="PANTHER" id="PTHR21581:SF6">
    <property type="entry name" value="TRAFFICKING PROTEIN PARTICLE COMPLEX SUBUNIT 12"/>
    <property type="match status" value="1"/>
</dbReference>
<dbReference type="InterPro" id="IPR018044">
    <property type="entry name" value="Peptidase_S11"/>
</dbReference>
<sequence length="389" mass="42942">MRFQAILLSLIILVSLLISGAKFPSTPSSKENVSQTAPAETSVFVKDLYSALSGRVALVGQNLTVANRNLNQNLNQNLNALSRNLTVTADKLDQNLAALKQIASANVHDFLAKASDSNPENPPSVISYPALISKAEINAEQIFPCNANQSAFVSKAILIKYLDYNFNVFELNPEKRWPIASLSKLMTVLVAIEKIDLDKEIIMTEKAVSSDGTVGDFRAGEIFKIRDLIKAMLIVSSNDAAVAVAEDFGEKEFINEMQKKAAELKMFKTTYLEPTGLSFINQSTVDDLAKLATYIYFNHPEILEISRQKETELTELKSNTSRKLLSINKFAGEPDFIGGKTGYIEEALGRNLIALFEINDKTVLTITLGADDSFKETARLKEFVQNCQK</sequence>
<evidence type="ECO:0000256" key="4">
    <source>
        <dbReference type="ARBA" id="ARBA00022960"/>
    </source>
</evidence>
<dbReference type="GO" id="GO:0009002">
    <property type="term" value="F:serine-type D-Ala-D-Ala carboxypeptidase activity"/>
    <property type="evidence" value="ECO:0007669"/>
    <property type="project" value="InterPro"/>
</dbReference>
<keyword evidence="5" id="KW-0573">Peptidoglycan synthesis</keyword>
<dbReference type="AlphaFoldDB" id="A0A2H0ED99"/>
<feature type="active site" evidence="7">
    <location>
        <position position="236"/>
    </location>
</feature>
<reference evidence="11 12" key="1">
    <citation type="submission" date="2017-09" db="EMBL/GenBank/DDBJ databases">
        <title>Depth-based differentiation of microbial function through sediment-hosted aquifers and enrichment of novel symbionts in the deep terrestrial subsurface.</title>
        <authorList>
            <person name="Probst A.J."/>
            <person name="Ladd B."/>
            <person name="Jarett J.K."/>
            <person name="Geller-Mcgrath D.E."/>
            <person name="Sieber C.M."/>
            <person name="Emerson J.B."/>
            <person name="Anantharaman K."/>
            <person name="Thomas B.C."/>
            <person name="Malmstrom R."/>
            <person name="Stieglmeier M."/>
            <person name="Klingl A."/>
            <person name="Woyke T."/>
            <person name="Ryan C.M."/>
            <person name="Banfield J.F."/>
        </authorList>
    </citation>
    <scope>NUCLEOTIDE SEQUENCE [LARGE SCALE GENOMIC DNA]</scope>
    <source>
        <strain evidence="11">CG18_big_fil_WC_8_21_14_2_50_39_7</strain>
    </source>
</reference>
<evidence type="ECO:0000256" key="7">
    <source>
        <dbReference type="PIRSR" id="PIRSR618044-1"/>
    </source>
</evidence>
<evidence type="ECO:0000256" key="8">
    <source>
        <dbReference type="PIRSR" id="PIRSR618044-2"/>
    </source>
</evidence>
<dbReference type="InterPro" id="IPR001967">
    <property type="entry name" value="Peptidase_S11_N"/>
</dbReference>
<evidence type="ECO:0000256" key="5">
    <source>
        <dbReference type="ARBA" id="ARBA00022984"/>
    </source>
</evidence>
<dbReference type="EMBL" id="PCTX01000047">
    <property type="protein sequence ID" value="PIP92158.1"/>
    <property type="molecule type" value="Genomic_DNA"/>
</dbReference>
<feature type="active site" description="Acyl-ester intermediate" evidence="7">
    <location>
        <position position="181"/>
    </location>
</feature>